<dbReference type="EMBL" id="GDID01001480">
    <property type="protein sequence ID" value="JAP95126.1"/>
    <property type="molecule type" value="Transcribed_RNA"/>
</dbReference>
<dbReference type="AlphaFoldDB" id="A0A146KI62"/>
<accession>A0A146KI62</accession>
<sequence>SNCSNMINIDDKLTAQCVSNCQQRQYAFHFICSYVPCNQASFGLIPLQFQIQNTCEALCDKYIQLESQSICTNCDSNLQYQNTDGTCASYFNVSHCKNYIVNMTNYWRCVEDCDQYKLTLTNKAIECLSTCPTSMYIEINMSCMKYCQNKYYQVIDGIQQCILKQDCATFKEIKSFVIQYQCYEECDKFYEPISTQCFNTCSYPNIIFSVNGQDYCAICSNMKLVFTSTTKQCMLQSFQQQKIFCYDNQICFDQPCIISNDYFSLLETQKTMIYQDNNTGQCLSSCISFDQNNFCVKCQIGQFQYISGLCSNLQCSKYLFYDNQSYICICDSDSDCSQQCPSGWYQNEAACVQNCQDVNMLFVQLGNCTNSCDQNISIQLSSVAVCQSYCLYIIQVPSGNCSQQSCLDQFKMNDNMYCSQCDNYLYYNSKNFSCSISCQQQTFAAKLCLQNSCQDSPYLMVNQQYKYRIYSIENTCQNCPKYIDTEILQCSDACYQQYHYENQSCTFCNTSTDFRLNQSCVFSCQIYIIKLNVNYCVQDCGILYLLNGTCIDICPLYVNSGSCVDSCISFAFVADTINRHCIDSCGDSHYIQIGMYKECVNECDFYYIKDSLQCGLLCTNLRTTQCYNLTAPICNGVISQNKCISDQQCINIKQQVCLLDKSCEINQVIDQVCVNSQKSYQKMPNGQKAVVTCTGILINKECIQFKCSYGQKWIINGCYPNEYCRDKANKDGVCMVGVENNWEQWEQI</sequence>
<reference evidence="1" key="1">
    <citation type="submission" date="2015-07" db="EMBL/GenBank/DDBJ databases">
        <title>Adaptation to a free-living lifestyle via gene acquisitions in the diplomonad Trepomonas sp. PC1.</title>
        <authorList>
            <person name="Xu F."/>
            <person name="Jerlstrom-Hultqvist J."/>
            <person name="Kolisko M."/>
            <person name="Simpson A.G.B."/>
            <person name="Roger A.J."/>
            <person name="Svard S.G."/>
            <person name="Andersson J.O."/>
        </authorList>
    </citation>
    <scope>NUCLEOTIDE SEQUENCE</scope>
    <source>
        <strain evidence="1">PC1</strain>
    </source>
</reference>
<name>A0A146KI62_9EUKA</name>
<gene>
    <name evidence="1" type="ORF">TPC1_11981</name>
</gene>
<proteinExistence type="predicted"/>
<protein>
    <submittedName>
        <fullName evidence="1">Uncharacterized protein</fullName>
    </submittedName>
</protein>
<organism evidence="1">
    <name type="scientific">Trepomonas sp. PC1</name>
    <dbReference type="NCBI Taxonomy" id="1076344"/>
    <lineage>
        <taxon>Eukaryota</taxon>
        <taxon>Metamonada</taxon>
        <taxon>Diplomonadida</taxon>
        <taxon>Hexamitidae</taxon>
        <taxon>Hexamitinae</taxon>
        <taxon>Trepomonas</taxon>
    </lineage>
</organism>
<feature type="non-terminal residue" evidence="1">
    <location>
        <position position="1"/>
    </location>
</feature>
<evidence type="ECO:0000313" key="1">
    <source>
        <dbReference type="EMBL" id="JAP95126.1"/>
    </source>
</evidence>